<name>A0AAU7YAF7_9PSED</name>
<keyword evidence="1" id="KW-0732">Signal</keyword>
<evidence type="ECO:0000256" key="1">
    <source>
        <dbReference type="SAM" id="SignalP"/>
    </source>
</evidence>
<reference evidence="2" key="1">
    <citation type="submission" date="2020-05" db="EMBL/GenBank/DDBJ databases">
        <title>Complete genome sequence of Pseudomonas sp. Sm006.</title>
        <authorList>
            <person name="Takeuchi K."/>
            <person name="Someya N."/>
        </authorList>
    </citation>
    <scope>NUCLEOTIDE SEQUENCE</scope>
    <source>
        <strain evidence="2">Sm006</strain>
    </source>
</reference>
<dbReference type="EMBL" id="AP023081">
    <property type="protein sequence ID" value="BCD89029.1"/>
    <property type="molecule type" value="Genomic_DNA"/>
</dbReference>
<evidence type="ECO:0000313" key="2">
    <source>
        <dbReference type="EMBL" id="BCD89029.1"/>
    </source>
</evidence>
<organism evidence="3">
    <name type="scientific">Pseudomonas solani</name>
    <dbReference type="NCBI Taxonomy" id="2731552"/>
    <lineage>
        <taxon>Bacteria</taxon>
        <taxon>Pseudomonadati</taxon>
        <taxon>Pseudomonadota</taxon>
        <taxon>Gammaproteobacteria</taxon>
        <taxon>Pseudomonadales</taxon>
        <taxon>Pseudomonadaceae</taxon>
        <taxon>Pseudomonas</taxon>
    </lineage>
</organism>
<keyword evidence="4" id="KW-1185">Reference proteome</keyword>
<sequence>MSRLFRSWLRLALLVTLCGPGLAGAVDVYQGTLGKQAVTLVTFQQNRVIRGVYFYDRYRTPIRLKPVFSNNEPNNGIGMDELDAGGLPAARILVFFSGYYKRDATLNGTWTDYRTGKRLPIHMKHVAMLRSDEAWPGATTAVLQAASTERFYFQVPLAKDGGPASAIEVYAKKTGKRVQTLSLPGCRSEDVETVQLAVEQGATQLRVGKRYRCAGVAFAWDEGTGQFESLR</sequence>
<dbReference type="AlphaFoldDB" id="A0AAU7YAF7"/>
<proteinExistence type="predicted"/>
<dbReference type="EMBL" id="CP158373">
    <property type="protein sequence ID" value="XBY66929.1"/>
    <property type="molecule type" value="Genomic_DNA"/>
</dbReference>
<dbReference type="RefSeq" id="WP_265168773.1">
    <property type="nucleotide sequence ID" value="NZ_AP023081.1"/>
</dbReference>
<protein>
    <submittedName>
        <fullName evidence="3">Uncharacterized protein</fullName>
    </submittedName>
</protein>
<reference evidence="3" key="2">
    <citation type="submission" date="2023-08" db="EMBL/GenBank/DDBJ databases">
        <title>Increased levels of nutrients transform a symbiont into a lethal pathobiont.</title>
        <authorList>
            <person name="Lachnit T."/>
            <person name="Ulrich L."/>
            <person name="Willmer F.M."/>
            <person name="Hasenbein T."/>
            <person name="Steiner L.X."/>
            <person name="Wolters M."/>
            <person name="Herbst E.M."/>
            <person name="Deines P."/>
        </authorList>
    </citation>
    <scope>NUCLEOTIDE SEQUENCE</scope>
    <source>
        <strain evidence="3">T3</strain>
    </source>
</reference>
<feature type="chain" id="PRO_5043358379" evidence="1">
    <location>
        <begin position="26"/>
        <end position="231"/>
    </location>
</feature>
<evidence type="ECO:0000313" key="3">
    <source>
        <dbReference type="EMBL" id="XBY66929.1"/>
    </source>
</evidence>
<gene>
    <name evidence="3" type="ORF">ABS648_14520</name>
    <name evidence="2" type="ORF">PSm6_54360</name>
</gene>
<accession>A0AAU7YAF7</accession>
<dbReference type="Proteomes" id="UP001064896">
    <property type="component" value="Chromosome"/>
</dbReference>
<feature type="signal peptide" evidence="1">
    <location>
        <begin position="1"/>
        <end position="25"/>
    </location>
</feature>
<evidence type="ECO:0000313" key="4">
    <source>
        <dbReference type="Proteomes" id="UP001064896"/>
    </source>
</evidence>